<organism evidence="2 3">
    <name type="scientific">Candidatus Falkowbacteria bacterium CG23_combo_of_CG06-09_8_20_14_all_49_15</name>
    <dbReference type="NCBI Taxonomy" id="1974572"/>
    <lineage>
        <taxon>Bacteria</taxon>
        <taxon>Candidatus Falkowiibacteriota</taxon>
    </lineage>
</organism>
<reference evidence="2 3" key="1">
    <citation type="submission" date="2017-09" db="EMBL/GenBank/DDBJ databases">
        <title>Depth-based differentiation of microbial function through sediment-hosted aquifers and enrichment of novel symbionts in the deep terrestrial subsurface.</title>
        <authorList>
            <person name="Probst A.J."/>
            <person name="Ladd B."/>
            <person name="Jarett J.K."/>
            <person name="Geller-Mcgrath D.E."/>
            <person name="Sieber C.M."/>
            <person name="Emerson J.B."/>
            <person name="Anantharaman K."/>
            <person name="Thomas B.C."/>
            <person name="Malmstrom R."/>
            <person name="Stieglmeier M."/>
            <person name="Klingl A."/>
            <person name="Woyke T."/>
            <person name="Ryan C.M."/>
            <person name="Banfield J.F."/>
        </authorList>
    </citation>
    <scope>NUCLEOTIDE SEQUENCE [LARGE SCALE GENOMIC DNA]</scope>
    <source>
        <strain evidence="2">CG23_combo_of_CG06-09_8_20_14_all_49_15</strain>
    </source>
</reference>
<dbReference type="PANTHER" id="PTHR30399">
    <property type="entry name" value="UNCHARACTERIZED PROTEIN YGJP"/>
    <property type="match status" value="1"/>
</dbReference>
<evidence type="ECO:0000259" key="1">
    <source>
        <dbReference type="Pfam" id="PF01863"/>
    </source>
</evidence>
<dbReference type="Pfam" id="PF01863">
    <property type="entry name" value="YgjP-like"/>
    <property type="match status" value="1"/>
</dbReference>
<feature type="domain" description="YgjP-like metallopeptidase" evidence="1">
    <location>
        <begin position="30"/>
        <end position="232"/>
    </location>
</feature>
<comment type="caution">
    <text evidence="2">The sequence shown here is derived from an EMBL/GenBank/DDBJ whole genome shotgun (WGS) entry which is preliminary data.</text>
</comment>
<sequence length="243" mass="28807">MNIESYKIQLGQLPVLVRRRPIKNLHLAILPPDGLIRVSAPVHMSDEAIRMLLAMRIPWINKQRAKFQGQTRQAPRKYVSGESHYFWGQRYILEVVNDNKPMSVSLKGKKKIILQVPAKSTIKKRDEVMSEWYREELRQEADKLIKKWEPKIGVTVRQFGIKKMKTRWGTCNHKAGRVWLNLELAKKPVDFTEYVVVHELLHLIEKNHSERFVKLLSNYLPKWRSLKAELNRFILSHEEWRNI</sequence>
<dbReference type="AlphaFoldDB" id="A0A2G9ZL32"/>
<gene>
    <name evidence="2" type="ORF">COX22_02005</name>
</gene>
<protein>
    <submittedName>
        <fullName evidence="2">Metal-dependent hydrolase</fullName>
    </submittedName>
</protein>
<evidence type="ECO:0000313" key="2">
    <source>
        <dbReference type="EMBL" id="PIP33886.1"/>
    </source>
</evidence>
<dbReference type="InterPro" id="IPR053136">
    <property type="entry name" value="UTP_pyrophosphatase-like"/>
</dbReference>
<dbReference type="EMBL" id="PCSD01000042">
    <property type="protein sequence ID" value="PIP33886.1"/>
    <property type="molecule type" value="Genomic_DNA"/>
</dbReference>
<dbReference type="CDD" id="cd07344">
    <property type="entry name" value="M48_yhfN_like"/>
    <property type="match status" value="1"/>
</dbReference>
<keyword evidence="2" id="KW-0378">Hydrolase</keyword>
<name>A0A2G9ZL32_9BACT</name>
<evidence type="ECO:0000313" key="3">
    <source>
        <dbReference type="Proteomes" id="UP000230729"/>
    </source>
</evidence>
<dbReference type="GO" id="GO:0016787">
    <property type="term" value="F:hydrolase activity"/>
    <property type="evidence" value="ECO:0007669"/>
    <property type="project" value="UniProtKB-KW"/>
</dbReference>
<dbReference type="PANTHER" id="PTHR30399:SF1">
    <property type="entry name" value="UTP PYROPHOSPHATASE"/>
    <property type="match status" value="1"/>
</dbReference>
<proteinExistence type="predicted"/>
<dbReference type="Proteomes" id="UP000230729">
    <property type="component" value="Unassembled WGS sequence"/>
</dbReference>
<accession>A0A2G9ZL32</accession>
<dbReference type="InterPro" id="IPR002725">
    <property type="entry name" value="YgjP-like_metallopeptidase"/>
</dbReference>
<dbReference type="Gene3D" id="3.30.2010.10">
    <property type="entry name" value="Metalloproteases ('zincins'), catalytic domain"/>
    <property type="match status" value="1"/>
</dbReference>